<feature type="region of interest" description="Disordered" evidence="3">
    <location>
        <begin position="213"/>
        <end position="237"/>
    </location>
</feature>
<dbReference type="PANTHER" id="PTHR43080">
    <property type="entry name" value="CBS DOMAIN-CONTAINING PROTEIN CBSX3, MITOCHONDRIAL"/>
    <property type="match status" value="1"/>
</dbReference>
<evidence type="ECO:0000256" key="3">
    <source>
        <dbReference type="SAM" id="MobiDB-lite"/>
    </source>
</evidence>
<keyword evidence="1 2" id="KW-0129">CBS domain</keyword>
<gene>
    <name evidence="6" type="ORF">GCM10009663_10190</name>
</gene>
<dbReference type="Gene3D" id="3.30.1340.30">
    <property type="match status" value="1"/>
</dbReference>
<name>A0ABP4DUL3_9ACTN</name>
<evidence type="ECO:0000313" key="7">
    <source>
        <dbReference type="Proteomes" id="UP001499987"/>
    </source>
</evidence>
<dbReference type="Gene3D" id="3.10.580.10">
    <property type="entry name" value="CBS-domain"/>
    <property type="match status" value="1"/>
</dbReference>
<dbReference type="CDD" id="cd04586">
    <property type="entry name" value="CBS_pair_BON_assoc"/>
    <property type="match status" value="1"/>
</dbReference>
<feature type="domain" description="CBS" evidence="5">
    <location>
        <begin position="91"/>
        <end position="148"/>
    </location>
</feature>
<dbReference type="InterPro" id="IPR000644">
    <property type="entry name" value="CBS_dom"/>
</dbReference>
<reference evidence="7" key="1">
    <citation type="journal article" date="2019" name="Int. J. Syst. Evol. Microbiol.">
        <title>The Global Catalogue of Microorganisms (GCM) 10K type strain sequencing project: providing services to taxonomists for standard genome sequencing and annotation.</title>
        <authorList>
            <consortium name="The Broad Institute Genomics Platform"/>
            <consortium name="The Broad Institute Genome Sequencing Center for Infectious Disease"/>
            <person name="Wu L."/>
            <person name="Ma J."/>
        </authorList>
    </citation>
    <scope>NUCLEOTIDE SEQUENCE [LARGE SCALE GENOMIC DNA]</scope>
    <source>
        <strain evidence="7">JCM 13002</strain>
    </source>
</reference>
<feature type="domain" description="BON" evidence="4">
    <location>
        <begin position="144"/>
        <end position="213"/>
    </location>
</feature>
<protein>
    <submittedName>
        <fullName evidence="6">CBS domain-containing protein</fullName>
    </submittedName>
</protein>
<evidence type="ECO:0000313" key="6">
    <source>
        <dbReference type="EMBL" id="GAA1072522.1"/>
    </source>
</evidence>
<comment type="caution">
    <text evidence="6">The sequence shown here is derived from an EMBL/GenBank/DDBJ whole genome shotgun (WGS) entry which is preliminary data.</text>
</comment>
<dbReference type="RefSeq" id="WP_344622265.1">
    <property type="nucleotide sequence ID" value="NZ_BAAALD010000006.1"/>
</dbReference>
<dbReference type="SMART" id="SM00116">
    <property type="entry name" value="CBS"/>
    <property type="match status" value="2"/>
</dbReference>
<dbReference type="InterPro" id="IPR007055">
    <property type="entry name" value="BON_dom"/>
</dbReference>
<dbReference type="InterPro" id="IPR046342">
    <property type="entry name" value="CBS_dom_sf"/>
</dbReference>
<accession>A0ABP4DUL3</accession>
<feature type="domain" description="CBS" evidence="5">
    <location>
        <begin position="10"/>
        <end position="69"/>
    </location>
</feature>
<feature type="region of interest" description="Disordered" evidence="3">
    <location>
        <begin position="62"/>
        <end position="89"/>
    </location>
</feature>
<dbReference type="SUPFAM" id="SSF54631">
    <property type="entry name" value="CBS-domain pair"/>
    <property type="match status" value="1"/>
</dbReference>
<dbReference type="PANTHER" id="PTHR43080:SF29">
    <property type="entry name" value="OS02G0818000 PROTEIN"/>
    <property type="match status" value="1"/>
</dbReference>
<evidence type="ECO:0000259" key="5">
    <source>
        <dbReference type="PROSITE" id="PS51371"/>
    </source>
</evidence>
<dbReference type="InterPro" id="IPR017080">
    <property type="entry name" value="UCP036990_CBS_BON"/>
</dbReference>
<evidence type="ECO:0000256" key="1">
    <source>
        <dbReference type="ARBA" id="ARBA00023122"/>
    </source>
</evidence>
<dbReference type="PROSITE" id="PS50914">
    <property type="entry name" value="BON"/>
    <property type="match status" value="1"/>
</dbReference>
<dbReference type="Proteomes" id="UP001499987">
    <property type="component" value="Unassembled WGS sequence"/>
</dbReference>
<dbReference type="Pfam" id="PF00571">
    <property type="entry name" value="CBS"/>
    <property type="match status" value="2"/>
</dbReference>
<sequence length="237" mass="25649">MQLRTVEDVMTHDVVAVRPETAFKVIVGLFHRHAITAVPVVDAGYRPVGIVSEADLIREEAALPDEDASRSRRFPSHAPHRTDGGTAESLMTSPVVTARSGWSLVEAARLMHRRKLKRLPVVDTSGRLTGIVSRSDLLSPFLRQDDDIREEIEREVLLDALRLPADAVHVTVDDGVVTLRGAVGRKSLVPVVEGMCRSLDGVVAVRQELGHRIDDTGATTAPPAVRAAPGPHSAARP</sequence>
<dbReference type="Pfam" id="PF04972">
    <property type="entry name" value="BON"/>
    <property type="match status" value="1"/>
</dbReference>
<dbReference type="InterPro" id="IPR051257">
    <property type="entry name" value="Diverse_CBS-Domain"/>
</dbReference>
<organism evidence="6 7">
    <name type="scientific">Kitasatospora arboriphila</name>
    <dbReference type="NCBI Taxonomy" id="258052"/>
    <lineage>
        <taxon>Bacteria</taxon>
        <taxon>Bacillati</taxon>
        <taxon>Actinomycetota</taxon>
        <taxon>Actinomycetes</taxon>
        <taxon>Kitasatosporales</taxon>
        <taxon>Streptomycetaceae</taxon>
        <taxon>Kitasatospora</taxon>
    </lineage>
</organism>
<evidence type="ECO:0000256" key="2">
    <source>
        <dbReference type="PROSITE-ProRule" id="PRU00703"/>
    </source>
</evidence>
<feature type="compositionally biased region" description="Low complexity" evidence="3">
    <location>
        <begin position="216"/>
        <end position="231"/>
    </location>
</feature>
<dbReference type="PIRSF" id="PIRSF036990">
    <property type="entry name" value="UCP036990_CBS_BON"/>
    <property type="match status" value="1"/>
</dbReference>
<evidence type="ECO:0000259" key="4">
    <source>
        <dbReference type="PROSITE" id="PS50914"/>
    </source>
</evidence>
<keyword evidence="7" id="KW-1185">Reference proteome</keyword>
<dbReference type="PROSITE" id="PS51371">
    <property type="entry name" value="CBS"/>
    <property type="match status" value="2"/>
</dbReference>
<proteinExistence type="predicted"/>
<dbReference type="EMBL" id="BAAALD010000006">
    <property type="protein sequence ID" value="GAA1072522.1"/>
    <property type="molecule type" value="Genomic_DNA"/>
</dbReference>